<dbReference type="Proteomes" id="UP001055811">
    <property type="component" value="Linkage Group LG01"/>
</dbReference>
<dbReference type="EMBL" id="CM042009">
    <property type="protein sequence ID" value="KAI3790029.1"/>
    <property type="molecule type" value="Genomic_DNA"/>
</dbReference>
<reference evidence="2" key="1">
    <citation type="journal article" date="2022" name="Mol. Ecol. Resour.">
        <title>The genomes of chicory, endive, great burdock and yacon provide insights into Asteraceae palaeo-polyploidization history and plant inulin production.</title>
        <authorList>
            <person name="Fan W."/>
            <person name="Wang S."/>
            <person name="Wang H."/>
            <person name="Wang A."/>
            <person name="Jiang F."/>
            <person name="Liu H."/>
            <person name="Zhao H."/>
            <person name="Xu D."/>
            <person name="Zhang Y."/>
        </authorList>
    </citation>
    <scope>NUCLEOTIDE SEQUENCE [LARGE SCALE GENOMIC DNA]</scope>
    <source>
        <strain evidence="2">cv. Punajuju</strain>
    </source>
</reference>
<name>A0ACB9H2F2_CICIN</name>
<sequence>MKPSSILTLKINAARSMIAIVNSPSYSSLVADEPPLLQSLDPSSTRQLCSSLVAGSPTYIKRYTHLHHIWHPHVWMIVVITHLVAFVAEVDLNHQPLTGHWKLSSSLFPGNFSLNTISSVFYLPSSNSTLCEKNYFKKCSLLTNWTFTVTTYFQPHTEKAQANNVGFQPAM</sequence>
<organism evidence="1 2">
    <name type="scientific">Cichorium intybus</name>
    <name type="common">Chicory</name>
    <dbReference type="NCBI Taxonomy" id="13427"/>
    <lineage>
        <taxon>Eukaryota</taxon>
        <taxon>Viridiplantae</taxon>
        <taxon>Streptophyta</taxon>
        <taxon>Embryophyta</taxon>
        <taxon>Tracheophyta</taxon>
        <taxon>Spermatophyta</taxon>
        <taxon>Magnoliopsida</taxon>
        <taxon>eudicotyledons</taxon>
        <taxon>Gunneridae</taxon>
        <taxon>Pentapetalae</taxon>
        <taxon>asterids</taxon>
        <taxon>campanulids</taxon>
        <taxon>Asterales</taxon>
        <taxon>Asteraceae</taxon>
        <taxon>Cichorioideae</taxon>
        <taxon>Cichorieae</taxon>
        <taxon>Cichoriinae</taxon>
        <taxon>Cichorium</taxon>
    </lineage>
</organism>
<proteinExistence type="predicted"/>
<reference evidence="1 2" key="2">
    <citation type="journal article" date="2022" name="Mol. Ecol. Resour.">
        <title>The genomes of chicory, endive, great burdock and yacon provide insights into Asteraceae paleo-polyploidization history and plant inulin production.</title>
        <authorList>
            <person name="Fan W."/>
            <person name="Wang S."/>
            <person name="Wang H."/>
            <person name="Wang A."/>
            <person name="Jiang F."/>
            <person name="Liu H."/>
            <person name="Zhao H."/>
            <person name="Xu D."/>
            <person name="Zhang Y."/>
        </authorList>
    </citation>
    <scope>NUCLEOTIDE SEQUENCE [LARGE SCALE GENOMIC DNA]</scope>
    <source>
        <strain evidence="2">cv. Punajuju</strain>
        <tissue evidence="1">Leaves</tissue>
    </source>
</reference>
<evidence type="ECO:0000313" key="1">
    <source>
        <dbReference type="EMBL" id="KAI3790029.1"/>
    </source>
</evidence>
<keyword evidence="2" id="KW-1185">Reference proteome</keyword>
<gene>
    <name evidence="1" type="ORF">L2E82_02841</name>
</gene>
<protein>
    <submittedName>
        <fullName evidence="1">Uncharacterized protein</fullName>
    </submittedName>
</protein>
<comment type="caution">
    <text evidence="1">The sequence shown here is derived from an EMBL/GenBank/DDBJ whole genome shotgun (WGS) entry which is preliminary data.</text>
</comment>
<evidence type="ECO:0000313" key="2">
    <source>
        <dbReference type="Proteomes" id="UP001055811"/>
    </source>
</evidence>
<accession>A0ACB9H2F2</accession>